<dbReference type="GO" id="GO:0007029">
    <property type="term" value="P:endoplasmic reticulum organization"/>
    <property type="evidence" value="ECO:0007669"/>
    <property type="project" value="InterPro"/>
</dbReference>
<gene>
    <name evidence="8" type="ORF">RGQ29_030446</name>
</gene>
<comment type="similarity">
    <text evidence="2">Belongs to the jagunal family.</text>
</comment>
<evidence type="ECO:0000256" key="1">
    <source>
        <dbReference type="ARBA" id="ARBA00004477"/>
    </source>
</evidence>
<proteinExistence type="inferred from homology"/>
<keyword evidence="6 7" id="KW-0472">Membrane</keyword>
<reference evidence="8 9" key="1">
    <citation type="journal article" date="2023" name="G3 (Bethesda)">
        <title>A haplotype-resolved chromosome-scale genome for Quercus rubra L. provides insights into the genetics of adaptive traits for red oak species.</title>
        <authorList>
            <person name="Kapoor B."/>
            <person name="Jenkins J."/>
            <person name="Schmutz J."/>
            <person name="Zhebentyayeva T."/>
            <person name="Kuelheim C."/>
            <person name="Coggeshall M."/>
            <person name="Heim C."/>
            <person name="Lasky J.R."/>
            <person name="Leites L."/>
            <person name="Islam-Faridi N."/>
            <person name="Romero-Severson J."/>
            <person name="DeLeo V.L."/>
            <person name="Lucas S.M."/>
            <person name="Lazic D."/>
            <person name="Gailing O."/>
            <person name="Carlson J."/>
            <person name="Staton M."/>
        </authorList>
    </citation>
    <scope>NUCLEOTIDE SEQUENCE [LARGE SCALE GENOMIC DNA]</scope>
    <source>
        <strain evidence="8">Pseudo-F2</strain>
    </source>
</reference>
<comment type="subcellular location">
    <subcellularLocation>
        <location evidence="1">Endoplasmic reticulum membrane</location>
        <topology evidence="1">Multi-pass membrane protein</topology>
    </subcellularLocation>
</comment>
<feature type="transmembrane region" description="Helical" evidence="7">
    <location>
        <begin position="39"/>
        <end position="59"/>
    </location>
</feature>
<dbReference type="Proteomes" id="UP001324115">
    <property type="component" value="Unassembled WGS sequence"/>
</dbReference>
<evidence type="ECO:0000256" key="5">
    <source>
        <dbReference type="ARBA" id="ARBA00022989"/>
    </source>
</evidence>
<evidence type="ECO:0000256" key="7">
    <source>
        <dbReference type="SAM" id="Phobius"/>
    </source>
</evidence>
<dbReference type="PANTHER" id="PTHR20955:SF1">
    <property type="entry name" value="PROTEIN JAGUNAL HOMOLOG 1"/>
    <property type="match status" value="1"/>
</dbReference>
<accession>A0AAN7EHK4</accession>
<keyword evidence="5 7" id="KW-1133">Transmembrane helix</keyword>
<dbReference type="GO" id="GO:0005789">
    <property type="term" value="C:endoplasmic reticulum membrane"/>
    <property type="evidence" value="ECO:0007669"/>
    <property type="project" value="UniProtKB-SubCell"/>
</dbReference>
<evidence type="ECO:0000256" key="2">
    <source>
        <dbReference type="ARBA" id="ARBA00008462"/>
    </source>
</evidence>
<dbReference type="InterPro" id="IPR009787">
    <property type="entry name" value="Jagunal"/>
</dbReference>
<evidence type="ECO:0000256" key="4">
    <source>
        <dbReference type="ARBA" id="ARBA00022824"/>
    </source>
</evidence>
<evidence type="ECO:0000256" key="3">
    <source>
        <dbReference type="ARBA" id="ARBA00022692"/>
    </source>
</evidence>
<keyword evidence="3 7" id="KW-0812">Transmembrane</keyword>
<dbReference type="PANTHER" id="PTHR20955">
    <property type="entry name" value="PROTEIN JAGUNAL HOMOLOG 1"/>
    <property type="match status" value="1"/>
</dbReference>
<keyword evidence="4" id="KW-0256">Endoplasmic reticulum</keyword>
<name>A0AAN7EHK4_QUERU</name>
<dbReference type="EMBL" id="JAXUIC010000009">
    <property type="protein sequence ID" value="KAK4572037.1"/>
    <property type="molecule type" value="Genomic_DNA"/>
</dbReference>
<evidence type="ECO:0000256" key="6">
    <source>
        <dbReference type="ARBA" id="ARBA00023136"/>
    </source>
</evidence>
<dbReference type="AlphaFoldDB" id="A0AAN7EHK4"/>
<sequence>MQQRKSAFGRPSGTDGSDFSYRMVVDSRYQKVAKGNSRLYALIFIQHVLYIFWSCMHISDNIKGGS</sequence>
<evidence type="ECO:0000313" key="8">
    <source>
        <dbReference type="EMBL" id="KAK4572037.1"/>
    </source>
</evidence>
<organism evidence="8 9">
    <name type="scientific">Quercus rubra</name>
    <name type="common">Northern red oak</name>
    <name type="synonym">Quercus borealis</name>
    <dbReference type="NCBI Taxonomy" id="3512"/>
    <lineage>
        <taxon>Eukaryota</taxon>
        <taxon>Viridiplantae</taxon>
        <taxon>Streptophyta</taxon>
        <taxon>Embryophyta</taxon>
        <taxon>Tracheophyta</taxon>
        <taxon>Spermatophyta</taxon>
        <taxon>Magnoliopsida</taxon>
        <taxon>eudicotyledons</taxon>
        <taxon>Gunneridae</taxon>
        <taxon>Pentapetalae</taxon>
        <taxon>rosids</taxon>
        <taxon>fabids</taxon>
        <taxon>Fagales</taxon>
        <taxon>Fagaceae</taxon>
        <taxon>Quercus</taxon>
    </lineage>
</organism>
<keyword evidence="9" id="KW-1185">Reference proteome</keyword>
<evidence type="ECO:0000313" key="9">
    <source>
        <dbReference type="Proteomes" id="UP001324115"/>
    </source>
</evidence>
<protein>
    <submittedName>
        <fullName evidence="8">Uncharacterized protein</fullName>
    </submittedName>
</protein>
<dbReference type="Pfam" id="PF07086">
    <property type="entry name" value="Jagunal"/>
    <property type="match status" value="1"/>
</dbReference>
<comment type="caution">
    <text evidence="8">The sequence shown here is derived from an EMBL/GenBank/DDBJ whole genome shotgun (WGS) entry which is preliminary data.</text>
</comment>
<dbReference type="GO" id="GO:0016192">
    <property type="term" value="P:vesicle-mediated transport"/>
    <property type="evidence" value="ECO:0007669"/>
    <property type="project" value="TreeGrafter"/>
</dbReference>